<protein>
    <submittedName>
        <fullName evidence="1">Uncharacterized protein</fullName>
    </submittedName>
</protein>
<gene>
    <name evidence="1" type="ORF">CRG98_049951</name>
</gene>
<comment type="caution">
    <text evidence="1">The sequence shown here is derived from an EMBL/GenBank/DDBJ whole genome shotgun (WGS) entry which is preliminary data.</text>
</comment>
<dbReference type="Proteomes" id="UP000233551">
    <property type="component" value="Unassembled WGS sequence"/>
</dbReference>
<dbReference type="AlphaFoldDB" id="A0A2I0H235"/>
<proteinExistence type="predicted"/>
<evidence type="ECO:0000313" key="2">
    <source>
        <dbReference type="Proteomes" id="UP000233551"/>
    </source>
</evidence>
<reference evidence="1 2" key="1">
    <citation type="submission" date="2017-11" db="EMBL/GenBank/DDBJ databases">
        <title>De-novo sequencing of pomegranate (Punica granatum L.) genome.</title>
        <authorList>
            <person name="Akparov Z."/>
            <person name="Amiraslanov A."/>
            <person name="Hajiyeva S."/>
            <person name="Abbasov M."/>
            <person name="Kaur K."/>
            <person name="Hamwieh A."/>
            <person name="Solovyev V."/>
            <person name="Salamov A."/>
            <person name="Braich B."/>
            <person name="Kosarev P."/>
            <person name="Mahmoud A."/>
            <person name="Hajiyev E."/>
            <person name="Babayeva S."/>
            <person name="Izzatullayeva V."/>
            <person name="Mammadov A."/>
            <person name="Mammadov A."/>
            <person name="Sharifova S."/>
            <person name="Ojaghi J."/>
            <person name="Eynullazada K."/>
            <person name="Bayramov B."/>
            <person name="Abdulazimova A."/>
            <person name="Shahmuradov I."/>
        </authorList>
    </citation>
    <scope>NUCLEOTIDE SEQUENCE [LARGE SCALE GENOMIC DNA]</scope>
    <source>
        <strain evidence="2">cv. AG2017</strain>
        <tissue evidence="1">Leaf</tissue>
    </source>
</reference>
<evidence type="ECO:0000313" key="1">
    <source>
        <dbReference type="EMBL" id="PKH89604.1"/>
    </source>
</evidence>
<organism evidence="1 2">
    <name type="scientific">Punica granatum</name>
    <name type="common">Pomegranate</name>
    <dbReference type="NCBI Taxonomy" id="22663"/>
    <lineage>
        <taxon>Eukaryota</taxon>
        <taxon>Viridiplantae</taxon>
        <taxon>Streptophyta</taxon>
        <taxon>Embryophyta</taxon>
        <taxon>Tracheophyta</taxon>
        <taxon>Spermatophyta</taxon>
        <taxon>Magnoliopsida</taxon>
        <taxon>eudicotyledons</taxon>
        <taxon>Gunneridae</taxon>
        <taxon>Pentapetalae</taxon>
        <taxon>rosids</taxon>
        <taxon>malvids</taxon>
        <taxon>Myrtales</taxon>
        <taxon>Lythraceae</taxon>
        <taxon>Punica</taxon>
    </lineage>
</organism>
<name>A0A2I0H235_PUNGR</name>
<dbReference type="EMBL" id="PGOL01043897">
    <property type="protein sequence ID" value="PKH89604.1"/>
    <property type="molecule type" value="Genomic_DNA"/>
</dbReference>
<sequence length="75" mass="8449">MARRLNATLGPTKTREILGQAVYLFSIGGNDYIYYFIDFYSEGQSSTQSDQEQFVKAIVGNTTNGLIVRYSLLSR</sequence>
<keyword evidence="2" id="KW-1185">Reference proteome</keyword>
<accession>A0A2I0H235</accession>